<feature type="non-terminal residue" evidence="1">
    <location>
        <position position="1"/>
    </location>
</feature>
<proteinExistence type="predicted"/>
<reference evidence="1 2" key="1">
    <citation type="submission" date="2013-09" db="EMBL/GenBank/DDBJ databases">
        <title>Corchorus capsularis genome sequencing.</title>
        <authorList>
            <person name="Alam M."/>
            <person name="Haque M.S."/>
            <person name="Islam M.S."/>
            <person name="Emdad E.M."/>
            <person name="Islam M.M."/>
            <person name="Ahmed B."/>
            <person name="Halim A."/>
            <person name="Hossen Q.M.M."/>
            <person name="Hossain M.Z."/>
            <person name="Ahmed R."/>
            <person name="Khan M.M."/>
            <person name="Islam R."/>
            <person name="Rashid M.M."/>
            <person name="Khan S.A."/>
            <person name="Rahman M.S."/>
            <person name="Alam M."/>
        </authorList>
    </citation>
    <scope>NUCLEOTIDE SEQUENCE [LARGE SCALE GENOMIC DNA]</scope>
    <source>
        <strain evidence="2">cv. CVL-1</strain>
        <tissue evidence="1">Whole seedling</tissue>
    </source>
</reference>
<comment type="caution">
    <text evidence="1">The sequence shown here is derived from an EMBL/GenBank/DDBJ whole genome shotgun (WGS) entry which is preliminary data.</text>
</comment>
<dbReference type="Proteomes" id="UP000188268">
    <property type="component" value="Unassembled WGS sequence"/>
</dbReference>
<gene>
    <name evidence="1" type="ORF">CCACVL1_01620</name>
</gene>
<keyword evidence="2" id="KW-1185">Reference proteome</keyword>
<dbReference type="EMBL" id="AWWV01004945">
    <property type="protein sequence ID" value="OMP06351.1"/>
    <property type="molecule type" value="Genomic_DNA"/>
</dbReference>
<protein>
    <submittedName>
        <fullName evidence="1">Uncharacterized protein</fullName>
    </submittedName>
</protein>
<organism evidence="1 2">
    <name type="scientific">Corchorus capsularis</name>
    <name type="common">Jute</name>
    <dbReference type="NCBI Taxonomy" id="210143"/>
    <lineage>
        <taxon>Eukaryota</taxon>
        <taxon>Viridiplantae</taxon>
        <taxon>Streptophyta</taxon>
        <taxon>Embryophyta</taxon>
        <taxon>Tracheophyta</taxon>
        <taxon>Spermatophyta</taxon>
        <taxon>Magnoliopsida</taxon>
        <taxon>eudicotyledons</taxon>
        <taxon>Gunneridae</taxon>
        <taxon>Pentapetalae</taxon>
        <taxon>rosids</taxon>
        <taxon>malvids</taxon>
        <taxon>Malvales</taxon>
        <taxon>Malvaceae</taxon>
        <taxon>Grewioideae</taxon>
        <taxon>Apeibeae</taxon>
        <taxon>Corchorus</taxon>
    </lineage>
</organism>
<dbReference type="Gramene" id="OMP06351">
    <property type="protein sequence ID" value="OMP06351"/>
    <property type="gene ID" value="CCACVL1_01620"/>
</dbReference>
<sequence length="31" mass="3547">LVQAAISLEDLKQPSAKKTFDNTISERSHRY</sequence>
<evidence type="ECO:0000313" key="1">
    <source>
        <dbReference type="EMBL" id="OMP06351.1"/>
    </source>
</evidence>
<accession>A0A1R3KGZ0</accession>
<dbReference type="AlphaFoldDB" id="A0A1R3KGZ0"/>
<evidence type="ECO:0000313" key="2">
    <source>
        <dbReference type="Proteomes" id="UP000188268"/>
    </source>
</evidence>
<name>A0A1R3KGZ0_COCAP</name>